<keyword evidence="4" id="KW-0732">Signal</keyword>
<dbReference type="OrthoDB" id="9774837at2"/>
<feature type="signal peptide" evidence="4">
    <location>
        <begin position="1"/>
        <end position="19"/>
    </location>
</feature>
<evidence type="ECO:0000259" key="8">
    <source>
        <dbReference type="Pfam" id="PF25975"/>
    </source>
</evidence>
<dbReference type="InterPro" id="IPR058649">
    <property type="entry name" value="CzcB_C"/>
</dbReference>
<evidence type="ECO:0000313" key="9">
    <source>
        <dbReference type="EMBL" id="TPE62617.1"/>
    </source>
</evidence>
<accession>A0A501XR81</accession>
<keyword evidence="2" id="KW-0813">Transport</keyword>
<feature type="compositionally biased region" description="Basic and acidic residues" evidence="3">
    <location>
        <begin position="53"/>
        <end position="72"/>
    </location>
</feature>
<dbReference type="GO" id="GO:0060003">
    <property type="term" value="P:copper ion export"/>
    <property type="evidence" value="ECO:0007669"/>
    <property type="project" value="TreeGrafter"/>
</dbReference>
<dbReference type="Gene3D" id="2.40.30.170">
    <property type="match status" value="1"/>
</dbReference>
<feature type="domain" description="CusB-like beta-barrel" evidence="6">
    <location>
        <begin position="260"/>
        <end position="334"/>
    </location>
</feature>
<dbReference type="InterPro" id="IPR058647">
    <property type="entry name" value="BSH_CzcB-like"/>
</dbReference>
<comment type="caution">
    <text evidence="9">The sequence shown here is derived from an EMBL/GenBank/DDBJ whole genome shotgun (WGS) entry which is preliminary data.</text>
</comment>
<evidence type="ECO:0000313" key="10">
    <source>
        <dbReference type="Proteomes" id="UP000319897"/>
    </source>
</evidence>
<dbReference type="GO" id="GO:0030288">
    <property type="term" value="C:outer membrane-bounded periplasmic space"/>
    <property type="evidence" value="ECO:0007669"/>
    <property type="project" value="TreeGrafter"/>
</dbReference>
<dbReference type="Proteomes" id="UP000319897">
    <property type="component" value="Unassembled WGS sequence"/>
</dbReference>
<dbReference type="InterPro" id="IPR058792">
    <property type="entry name" value="Beta-barrel_RND_2"/>
</dbReference>
<dbReference type="RefSeq" id="WP_140927389.1">
    <property type="nucleotide sequence ID" value="NZ_VFSU01000017.1"/>
</dbReference>
<dbReference type="FunFam" id="2.40.420.20:FF:000006">
    <property type="entry name" value="RND family efflux transporter MFP subunit"/>
    <property type="match status" value="1"/>
</dbReference>
<evidence type="ECO:0000256" key="2">
    <source>
        <dbReference type="ARBA" id="ARBA00022448"/>
    </source>
</evidence>
<dbReference type="PANTHER" id="PTHR30097">
    <property type="entry name" value="CATION EFFLUX SYSTEM PROTEIN CUSB"/>
    <property type="match status" value="1"/>
</dbReference>
<evidence type="ECO:0000259" key="5">
    <source>
        <dbReference type="Pfam" id="PF25893"/>
    </source>
</evidence>
<dbReference type="PANTHER" id="PTHR30097:SF4">
    <property type="entry name" value="SLR6042 PROTEIN"/>
    <property type="match status" value="1"/>
</dbReference>
<dbReference type="Gene3D" id="2.40.50.100">
    <property type="match status" value="1"/>
</dbReference>
<feature type="domain" description="CzcB-like alpha-helical hairpin" evidence="5">
    <location>
        <begin position="153"/>
        <end position="212"/>
    </location>
</feature>
<dbReference type="Pfam" id="PF25973">
    <property type="entry name" value="BSH_CzcB"/>
    <property type="match status" value="1"/>
</dbReference>
<comment type="similarity">
    <text evidence="1">Belongs to the membrane fusion protein (MFP) (TC 8.A.1) family.</text>
</comment>
<name>A0A501XR81_9SPHN</name>
<dbReference type="Pfam" id="PF25954">
    <property type="entry name" value="Beta-barrel_RND_2"/>
    <property type="match status" value="1"/>
</dbReference>
<feature type="domain" description="CzcB-like barrel-sandwich hybrid" evidence="7">
    <location>
        <begin position="115"/>
        <end position="257"/>
    </location>
</feature>
<dbReference type="Gene3D" id="2.40.420.20">
    <property type="match status" value="1"/>
</dbReference>
<dbReference type="GO" id="GO:0015679">
    <property type="term" value="P:plasma membrane copper ion transport"/>
    <property type="evidence" value="ECO:0007669"/>
    <property type="project" value="TreeGrafter"/>
</dbReference>
<gene>
    <name evidence="9" type="ORF">FJQ54_05355</name>
</gene>
<dbReference type="SUPFAM" id="SSF111369">
    <property type="entry name" value="HlyD-like secretion proteins"/>
    <property type="match status" value="1"/>
</dbReference>
<dbReference type="InterPro" id="IPR058648">
    <property type="entry name" value="HH_CzcB-like"/>
</dbReference>
<dbReference type="AlphaFoldDB" id="A0A501XR81"/>
<dbReference type="Pfam" id="PF25975">
    <property type="entry name" value="CzcB_C"/>
    <property type="match status" value="1"/>
</dbReference>
<evidence type="ECO:0000256" key="4">
    <source>
        <dbReference type="SAM" id="SignalP"/>
    </source>
</evidence>
<dbReference type="InterPro" id="IPR006143">
    <property type="entry name" value="RND_pump_MFP"/>
</dbReference>
<dbReference type="InterPro" id="IPR051909">
    <property type="entry name" value="MFP_Cation_Efflux"/>
</dbReference>
<keyword evidence="10" id="KW-1185">Reference proteome</keyword>
<sequence>MNKTQIALGALAIALAAGAGGYFLNNSLSQGTEAAAVDGHGHGEAEASAEGKAPAEGEAKGADTDAEGHSSKEGALNVSDQQIAIAGIRIVPVTSAPAGGEVLTSGTLTPASGSTAEVTARTTGVVTRLLRQVGDSVRVGDGLAIIDSREVAEAQAALARSTRAEELARTVFAREESLYRQKVIARADFDSAKAAFDSAKIDTQLAREALKALGAGASSGNLRLLTVRSPVAGEVTAVTVTPGEFVSAERDLFQVANRQQLWADLRIPAREAARVTRGQRVTITAQGSDQGHPGTIRFLSPAIDSGTGAVRAIAVVQDPEGELRIGLPVTARISVAGNGSLVPAVPVAALHEVEGKKKVFVRTKTGFVARAVEAGPTGGTMVPILSGLKQGEQVAADNSFSLKAELGKSEAEHAH</sequence>
<dbReference type="GO" id="GO:0016020">
    <property type="term" value="C:membrane"/>
    <property type="evidence" value="ECO:0007669"/>
    <property type="project" value="InterPro"/>
</dbReference>
<evidence type="ECO:0000256" key="3">
    <source>
        <dbReference type="SAM" id="MobiDB-lite"/>
    </source>
</evidence>
<feature type="chain" id="PRO_5021358226" evidence="4">
    <location>
        <begin position="20"/>
        <end position="415"/>
    </location>
</feature>
<dbReference type="GO" id="GO:0046914">
    <property type="term" value="F:transition metal ion binding"/>
    <property type="evidence" value="ECO:0007669"/>
    <property type="project" value="TreeGrafter"/>
</dbReference>
<protein>
    <submittedName>
        <fullName evidence="9">Efflux RND transporter periplasmic adaptor subunit</fullName>
    </submittedName>
</protein>
<feature type="region of interest" description="Disordered" evidence="3">
    <location>
        <begin position="35"/>
        <end position="76"/>
    </location>
</feature>
<dbReference type="NCBIfam" id="TIGR01730">
    <property type="entry name" value="RND_mfp"/>
    <property type="match status" value="1"/>
</dbReference>
<evidence type="ECO:0000256" key="1">
    <source>
        <dbReference type="ARBA" id="ARBA00009477"/>
    </source>
</evidence>
<evidence type="ECO:0000259" key="7">
    <source>
        <dbReference type="Pfam" id="PF25973"/>
    </source>
</evidence>
<dbReference type="Pfam" id="PF25893">
    <property type="entry name" value="HH_CzcB"/>
    <property type="match status" value="1"/>
</dbReference>
<feature type="domain" description="CzcB-like C-terminal circularly permuted SH3-like" evidence="8">
    <location>
        <begin position="344"/>
        <end position="403"/>
    </location>
</feature>
<dbReference type="EMBL" id="VFSU01000017">
    <property type="protein sequence ID" value="TPE62617.1"/>
    <property type="molecule type" value="Genomic_DNA"/>
</dbReference>
<proteinExistence type="inferred from homology"/>
<dbReference type="GO" id="GO:0022857">
    <property type="term" value="F:transmembrane transporter activity"/>
    <property type="evidence" value="ECO:0007669"/>
    <property type="project" value="InterPro"/>
</dbReference>
<organism evidence="9 10">
    <name type="scientific">Sandaracinobacter neustonicus</name>
    <dbReference type="NCBI Taxonomy" id="1715348"/>
    <lineage>
        <taxon>Bacteria</taxon>
        <taxon>Pseudomonadati</taxon>
        <taxon>Pseudomonadota</taxon>
        <taxon>Alphaproteobacteria</taxon>
        <taxon>Sphingomonadales</taxon>
        <taxon>Sphingosinicellaceae</taxon>
        <taxon>Sandaracinobacter</taxon>
    </lineage>
</organism>
<dbReference type="Gene3D" id="1.10.287.470">
    <property type="entry name" value="Helix hairpin bin"/>
    <property type="match status" value="1"/>
</dbReference>
<evidence type="ECO:0000259" key="6">
    <source>
        <dbReference type="Pfam" id="PF25954"/>
    </source>
</evidence>
<reference evidence="9 10" key="1">
    <citation type="submission" date="2019-06" db="EMBL/GenBank/DDBJ databases">
        <authorList>
            <person name="Lee I."/>
            <person name="Jang G.I."/>
            <person name="Hwang C.Y."/>
        </authorList>
    </citation>
    <scope>NUCLEOTIDE SEQUENCE [LARGE SCALE GENOMIC DNA]</scope>
    <source>
        <strain evidence="9 10">PAMC 28131</strain>
    </source>
</reference>